<gene>
    <name evidence="4" type="primary">fabG_2</name>
    <name evidence="4" type="ORF">BTM25_10160</name>
</gene>
<dbReference type="GO" id="GO:0004316">
    <property type="term" value="F:3-oxoacyl-[acyl-carrier-protein] reductase (NADPH) activity"/>
    <property type="evidence" value="ECO:0007669"/>
    <property type="project" value="UniProtKB-EC"/>
</dbReference>
<dbReference type="InterPro" id="IPR036291">
    <property type="entry name" value="NAD(P)-bd_dom_sf"/>
</dbReference>
<keyword evidence="2 4" id="KW-0560">Oxidoreductase</keyword>
<dbReference type="PANTHER" id="PTHR43669:SF3">
    <property type="entry name" value="ALCOHOL DEHYDROGENASE, PUTATIVE (AFU_ORTHOLOGUE AFUA_3G03445)-RELATED"/>
    <property type="match status" value="1"/>
</dbReference>
<dbReference type="AlphaFoldDB" id="A0A2P4UNI1"/>
<accession>A0A2P4UNI1</accession>
<dbReference type="SMART" id="SM00822">
    <property type="entry name" value="PKS_KR"/>
    <property type="match status" value="1"/>
</dbReference>
<sequence>MNAPPRTVALVTGADRGRGREIARRLAERGQHVLLGSSGAEPATAAALELSAEGLDVRPLLLDTADPADVAAAADAVASGYGRLDVLVNSAGVTGDRAFDELDEDELRRALEVNVLGTFRVTRALLPLLLRSPAGRVVNASAGPGAARTPAGDVSRAALDVLTLEYAKALRGTHVKVNAVAPDLPDVAAVAVRLATLDADGPTGEIHG</sequence>
<dbReference type="Pfam" id="PF00106">
    <property type="entry name" value="adh_short"/>
    <property type="match status" value="1"/>
</dbReference>
<dbReference type="RefSeq" id="WP_103561556.1">
    <property type="nucleotide sequence ID" value="NZ_MTBP01000001.1"/>
</dbReference>
<dbReference type="Proteomes" id="UP000242367">
    <property type="component" value="Unassembled WGS sequence"/>
</dbReference>
<evidence type="ECO:0000256" key="1">
    <source>
        <dbReference type="ARBA" id="ARBA00006484"/>
    </source>
</evidence>
<protein>
    <submittedName>
        <fullName evidence="4">3-oxoacyl-[acyl-carrier-protein] reductase FabG</fullName>
        <ecNumber evidence="4">1.1.1.100</ecNumber>
    </submittedName>
</protein>
<dbReference type="InterPro" id="IPR057326">
    <property type="entry name" value="KR_dom"/>
</dbReference>
<evidence type="ECO:0000313" key="4">
    <source>
        <dbReference type="EMBL" id="POM26614.1"/>
    </source>
</evidence>
<evidence type="ECO:0000256" key="2">
    <source>
        <dbReference type="ARBA" id="ARBA00023002"/>
    </source>
</evidence>
<comment type="similarity">
    <text evidence="1">Belongs to the short-chain dehydrogenases/reductases (SDR) family.</text>
</comment>
<proteinExistence type="inferred from homology"/>
<name>A0A2P4UNI1_9ACTN</name>
<dbReference type="EC" id="1.1.1.100" evidence="4"/>
<feature type="domain" description="Ketoreductase" evidence="3">
    <location>
        <begin position="7"/>
        <end position="190"/>
    </location>
</feature>
<dbReference type="EMBL" id="MTBP01000001">
    <property type="protein sequence ID" value="POM26614.1"/>
    <property type="molecule type" value="Genomic_DNA"/>
</dbReference>
<comment type="caution">
    <text evidence="4">The sequence shown here is derived from an EMBL/GenBank/DDBJ whole genome shotgun (WGS) entry which is preliminary data.</text>
</comment>
<evidence type="ECO:0000313" key="5">
    <source>
        <dbReference type="Proteomes" id="UP000242367"/>
    </source>
</evidence>
<keyword evidence="5" id="KW-1185">Reference proteome</keyword>
<organism evidence="4 5">
    <name type="scientific">Actinomadura rubteroloni</name>
    <dbReference type="NCBI Taxonomy" id="1926885"/>
    <lineage>
        <taxon>Bacteria</taxon>
        <taxon>Bacillati</taxon>
        <taxon>Actinomycetota</taxon>
        <taxon>Actinomycetes</taxon>
        <taxon>Streptosporangiales</taxon>
        <taxon>Thermomonosporaceae</taxon>
        <taxon>Actinomadura</taxon>
    </lineage>
</organism>
<dbReference type="PANTHER" id="PTHR43669">
    <property type="entry name" value="5-KETO-D-GLUCONATE 5-REDUCTASE"/>
    <property type="match status" value="1"/>
</dbReference>
<evidence type="ECO:0000259" key="3">
    <source>
        <dbReference type="SMART" id="SM00822"/>
    </source>
</evidence>
<dbReference type="SUPFAM" id="SSF51735">
    <property type="entry name" value="NAD(P)-binding Rossmann-fold domains"/>
    <property type="match status" value="1"/>
</dbReference>
<dbReference type="Gene3D" id="3.40.50.720">
    <property type="entry name" value="NAD(P)-binding Rossmann-like Domain"/>
    <property type="match status" value="1"/>
</dbReference>
<dbReference type="PRINTS" id="PR00081">
    <property type="entry name" value="GDHRDH"/>
</dbReference>
<dbReference type="InterPro" id="IPR002347">
    <property type="entry name" value="SDR_fam"/>
</dbReference>
<reference evidence="4 5" key="1">
    <citation type="journal article" date="2017" name="Chemistry">
        <title>Isolation, Biosynthesis and Chemical Modifications of Rubterolones A-F: Rare Tropolone Alkaloids from Actinomadura sp. 5-2.</title>
        <authorList>
            <person name="Guo H."/>
            <person name="Benndorf R."/>
            <person name="Leichnitz D."/>
            <person name="Klassen J.L."/>
            <person name="Vollmers J."/>
            <person name="Gorls H."/>
            <person name="Steinacker M."/>
            <person name="Weigel C."/>
            <person name="Dahse H.M."/>
            <person name="Kaster A.K."/>
            <person name="de Beer Z.W."/>
            <person name="Poulsen M."/>
            <person name="Beemelmanns C."/>
        </authorList>
    </citation>
    <scope>NUCLEOTIDE SEQUENCE [LARGE SCALE GENOMIC DNA]</scope>
    <source>
        <strain evidence="4 5">5-2</strain>
    </source>
</reference>